<protein>
    <submittedName>
        <fullName evidence="2">Uncharacterized protein</fullName>
    </submittedName>
</protein>
<dbReference type="AlphaFoldDB" id="A0A839SBG6"/>
<dbReference type="EMBL" id="JACHWX010000002">
    <property type="protein sequence ID" value="MBB3054300.1"/>
    <property type="molecule type" value="Genomic_DNA"/>
</dbReference>
<sequence length="452" mass="49067">MKRKIYCFAVMLVTVGCSPKLTQRYEKLLPPVANDNSDVTNDIEIYAAARDVPGAVVVNQYNLTDHGQAAYINALSALKPKDADALQANLFPDISGLDKGPSSIDNTTFTKRLLFTVLSHTPYEADRITKLSIRVHLDPKVTNVKVLTFDKITTEYQTVDLGSISQTGALNLGATANYGVAGKITTGTAGGTTSTTVTSPDGSSVVTGLPSTTTGSELDPSFGAGLSASYSNSTTQSVNLKNRYIALTGYIKDDVLTFDEESITGVNLTGNILSDIKFKITDKSDTYTYSVSNLTTDGKPTDPDKIKVKIVPVYEPGIKGPLTMTVDYDITVRHVMNEDGRKTISESDDEIAYYTISQKSTAVDLTLENRDDLAVKKWFIGNGANALKVTDLVTLDSGIMYFTSYDNCLAFFRWLKKVKFDPKVGLLSGDYQFVPTTGTLTDLISKQTIEKN</sequence>
<evidence type="ECO:0000313" key="3">
    <source>
        <dbReference type="Proteomes" id="UP000539265"/>
    </source>
</evidence>
<comment type="caution">
    <text evidence="2">The sequence shown here is derived from an EMBL/GenBank/DDBJ whole genome shotgun (WGS) entry which is preliminary data.</text>
</comment>
<gene>
    <name evidence="2" type="ORF">FHS11_000710</name>
</gene>
<feature type="compositionally biased region" description="Low complexity" evidence="1">
    <location>
        <begin position="192"/>
        <end position="208"/>
    </location>
</feature>
<reference evidence="2" key="1">
    <citation type="submission" date="2020-08" db="EMBL/GenBank/DDBJ databases">
        <title>Genomic Encyclopedia of Type Strains, Phase III (KMG-III): the genomes of soil and plant-associated and newly described type strains.</title>
        <authorList>
            <person name="Whitman W."/>
        </authorList>
    </citation>
    <scope>NUCLEOTIDE SEQUENCE [LARGE SCALE GENOMIC DNA]</scope>
    <source>
        <strain evidence="2">CECT 8628</strain>
    </source>
</reference>
<name>A0A839SBG6_9SPHI</name>
<feature type="region of interest" description="Disordered" evidence="1">
    <location>
        <begin position="192"/>
        <end position="214"/>
    </location>
</feature>
<dbReference type="Proteomes" id="UP000539265">
    <property type="component" value="Unassembled WGS sequence"/>
</dbReference>
<dbReference type="OrthoDB" id="9960811at2"/>
<dbReference type="RefSeq" id="WP_157750353.1">
    <property type="nucleotide sequence ID" value="NZ_AP017313.1"/>
</dbReference>
<proteinExistence type="predicted"/>
<accession>A0A839SBG6</accession>
<evidence type="ECO:0000256" key="1">
    <source>
        <dbReference type="SAM" id="MobiDB-lite"/>
    </source>
</evidence>
<evidence type="ECO:0000313" key="2">
    <source>
        <dbReference type="EMBL" id="MBB3054300.1"/>
    </source>
</evidence>
<dbReference type="PROSITE" id="PS51257">
    <property type="entry name" value="PROKAR_LIPOPROTEIN"/>
    <property type="match status" value="1"/>
</dbReference>
<organism evidence="2 3">
    <name type="scientific">Mucilaginibacter gotjawali</name>
    <dbReference type="NCBI Taxonomy" id="1550579"/>
    <lineage>
        <taxon>Bacteria</taxon>
        <taxon>Pseudomonadati</taxon>
        <taxon>Bacteroidota</taxon>
        <taxon>Sphingobacteriia</taxon>
        <taxon>Sphingobacteriales</taxon>
        <taxon>Sphingobacteriaceae</taxon>
        <taxon>Mucilaginibacter</taxon>
    </lineage>
</organism>
<keyword evidence="3" id="KW-1185">Reference proteome</keyword>